<protein>
    <submittedName>
        <fullName evidence="1">Uncharacterized protein</fullName>
    </submittedName>
</protein>
<accession>A0A5C0WH69</accession>
<dbReference type="Proteomes" id="UP000325032">
    <property type="component" value="Chromosome"/>
</dbReference>
<proteinExistence type="predicted"/>
<organism evidence="1 2">
    <name type="scientific">Bacillus safensis</name>
    <dbReference type="NCBI Taxonomy" id="561879"/>
    <lineage>
        <taxon>Bacteria</taxon>
        <taxon>Bacillati</taxon>
        <taxon>Bacillota</taxon>
        <taxon>Bacilli</taxon>
        <taxon>Bacillales</taxon>
        <taxon>Bacillaceae</taxon>
        <taxon>Bacillus</taxon>
    </lineage>
</organism>
<gene>
    <name evidence="1" type="ORF">FX981_02254</name>
</gene>
<sequence length="41" mass="4890">MLRSEKYLYNVGMNGEETRKEYDFLDDYDGAVYADSFRKTV</sequence>
<dbReference type="AlphaFoldDB" id="A0A5C0WH69"/>
<evidence type="ECO:0000313" key="1">
    <source>
        <dbReference type="EMBL" id="QEK64011.1"/>
    </source>
</evidence>
<name>A0A5C0WH69_BACIA</name>
<reference evidence="1 2" key="1">
    <citation type="journal article" date="2018" name="Plant Biotechnol. Rep.">
        <title>Diversity and antifungal activity of endophytic bacteria associated with Panax ginseng seedlings.</title>
        <authorList>
            <person name="Park J.M."/>
            <person name="Hong C.E."/>
            <person name="Jo S.H."/>
        </authorList>
    </citation>
    <scope>NUCLEOTIDE SEQUENCE [LARGE SCALE GENOMIC DNA]</scope>
    <source>
        <strain evidence="1 2">PgKB20</strain>
    </source>
</reference>
<dbReference type="EMBL" id="CP043404">
    <property type="protein sequence ID" value="QEK64011.1"/>
    <property type="molecule type" value="Genomic_DNA"/>
</dbReference>
<evidence type="ECO:0000313" key="2">
    <source>
        <dbReference type="Proteomes" id="UP000325032"/>
    </source>
</evidence>
<keyword evidence="2" id="KW-1185">Reference proteome</keyword>